<dbReference type="AlphaFoldDB" id="A0A318T3I9"/>
<gene>
    <name evidence="1" type="ORF">C7477_10497</name>
</gene>
<evidence type="ECO:0000313" key="2">
    <source>
        <dbReference type="Proteomes" id="UP000247454"/>
    </source>
</evidence>
<dbReference type="EMBL" id="QJTF01000004">
    <property type="protein sequence ID" value="PYE89262.1"/>
    <property type="molecule type" value="Genomic_DNA"/>
</dbReference>
<organism evidence="1 2">
    <name type="scientific">Phyllobacterium leguminum</name>
    <dbReference type="NCBI Taxonomy" id="314237"/>
    <lineage>
        <taxon>Bacteria</taxon>
        <taxon>Pseudomonadati</taxon>
        <taxon>Pseudomonadota</taxon>
        <taxon>Alphaproteobacteria</taxon>
        <taxon>Hyphomicrobiales</taxon>
        <taxon>Phyllobacteriaceae</taxon>
        <taxon>Phyllobacterium</taxon>
    </lineage>
</organism>
<dbReference type="Proteomes" id="UP000247454">
    <property type="component" value="Unassembled WGS sequence"/>
</dbReference>
<accession>A0A318T3I9</accession>
<evidence type="ECO:0000313" key="1">
    <source>
        <dbReference type="EMBL" id="PYE89262.1"/>
    </source>
</evidence>
<reference evidence="1 2" key="1">
    <citation type="submission" date="2018-06" db="EMBL/GenBank/DDBJ databases">
        <title>Genomic Encyclopedia of Type Strains, Phase III (KMG-III): the genomes of soil and plant-associated and newly described type strains.</title>
        <authorList>
            <person name="Whitman W."/>
        </authorList>
    </citation>
    <scope>NUCLEOTIDE SEQUENCE [LARGE SCALE GENOMIC DNA]</scope>
    <source>
        <strain evidence="1 2">ORS 1419</strain>
    </source>
</reference>
<sequence>MNRGMDAAIFWIALMLVKHGAPLAVDPRVKPEDDEVGVKHDRS</sequence>
<name>A0A318T3I9_9HYPH</name>
<protein>
    <submittedName>
        <fullName evidence="1">Uncharacterized protein</fullName>
    </submittedName>
</protein>
<keyword evidence="2" id="KW-1185">Reference proteome</keyword>
<comment type="caution">
    <text evidence="1">The sequence shown here is derived from an EMBL/GenBank/DDBJ whole genome shotgun (WGS) entry which is preliminary data.</text>
</comment>
<proteinExistence type="predicted"/>